<name>A0A239AWH2_9BACT</name>
<dbReference type="OrthoDB" id="8857610at2"/>
<accession>A0A239AWH2</accession>
<sequence>MSLEYIRNTYGVPAYKDVRVRYTGSDGPQEGIIVGALNGYVEIKLDGQLQARPYHPTYGLEYLLPKA</sequence>
<dbReference type="RefSeq" id="WP_089274466.1">
    <property type="nucleotide sequence ID" value="NZ_FZOC01000004.1"/>
</dbReference>
<proteinExistence type="predicted"/>
<evidence type="ECO:0000313" key="1">
    <source>
        <dbReference type="EMBL" id="SNR99859.1"/>
    </source>
</evidence>
<protein>
    <submittedName>
        <fullName evidence="1">Uncharacterized protein</fullName>
    </submittedName>
</protein>
<gene>
    <name evidence="1" type="ORF">SAMN04488503_2262</name>
</gene>
<dbReference type="Proteomes" id="UP000198324">
    <property type="component" value="Unassembled WGS sequence"/>
</dbReference>
<dbReference type="EMBL" id="FZOC01000004">
    <property type="protein sequence ID" value="SNR99859.1"/>
    <property type="molecule type" value="Genomic_DNA"/>
</dbReference>
<reference evidence="1 2" key="1">
    <citation type="submission" date="2017-06" db="EMBL/GenBank/DDBJ databases">
        <authorList>
            <person name="Kim H.J."/>
            <person name="Triplett B.A."/>
        </authorList>
    </citation>
    <scope>NUCLEOTIDE SEQUENCE [LARGE SCALE GENOMIC DNA]</scope>
    <source>
        <strain evidence="1 2">DSM 13116</strain>
    </source>
</reference>
<keyword evidence="2" id="KW-1185">Reference proteome</keyword>
<evidence type="ECO:0000313" key="2">
    <source>
        <dbReference type="Proteomes" id="UP000198324"/>
    </source>
</evidence>
<organism evidence="1 2">
    <name type="scientific">Humidesulfovibrio mexicanus</name>
    <dbReference type="NCBI Taxonomy" id="147047"/>
    <lineage>
        <taxon>Bacteria</taxon>
        <taxon>Pseudomonadati</taxon>
        <taxon>Thermodesulfobacteriota</taxon>
        <taxon>Desulfovibrionia</taxon>
        <taxon>Desulfovibrionales</taxon>
        <taxon>Desulfovibrionaceae</taxon>
        <taxon>Humidesulfovibrio</taxon>
    </lineage>
</organism>
<dbReference type="AlphaFoldDB" id="A0A239AWH2"/>